<proteinExistence type="predicted"/>
<sequence>MRVILFGATGMVGQGVLRECLLDPDVTEVLSVGRSPLGRSAPRLREIVHPDLGDLTAIAAELTGYDACFYCLGVSSIGMSEADYTRISHDLPLHAANVLLPANPGMTFVYVSGQGTDVNGRQMWARVKGRAEEALLARSEKAYMFRPGYIQPMHGVRSKTGWYQVPYTLVRPLSPLLMRLFPNAVTTTERLGRAMLNVARRGAPVRVLVPRVINAEG</sequence>
<dbReference type="SUPFAM" id="SSF51735">
    <property type="entry name" value="NAD(P)-binding Rossmann-fold domains"/>
    <property type="match status" value="1"/>
</dbReference>
<reference evidence="1" key="1">
    <citation type="submission" date="2021-01" db="EMBL/GenBank/DDBJ databases">
        <title>Whole genome shotgun sequence of Virgisporangium aliadipatigenens NBRC 105644.</title>
        <authorList>
            <person name="Komaki H."/>
            <person name="Tamura T."/>
        </authorList>
    </citation>
    <scope>NUCLEOTIDE SEQUENCE</scope>
    <source>
        <strain evidence="1">NBRC 105644</strain>
    </source>
</reference>
<dbReference type="AlphaFoldDB" id="A0A8J3YNM4"/>
<dbReference type="RefSeq" id="WP_203902376.1">
    <property type="nucleotide sequence ID" value="NZ_BOPF01000023.1"/>
</dbReference>
<dbReference type="Gene3D" id="3.40.50.720">
    <property type="entry name" value="NAD(P)-binding Rossmann-like Domain"/>
    <property type="match status" value="1"/>
</dbReference>
<dbReference type="InterPro" id="IPR036291">
    <property type="entry name" value="NAD(P)-bd_dom_sf"/>
</dbReference>
<dbReference type="PANTHER" id="PTHR14097">
    <property type="entry name" value="OXIDOREDUCTASE HTATIP2"/>
    <property type="match status" value="1"/>
</dbReference>
<dbReference type="Proteomes" id="UP000619260">
    <property type="component" value="Unassembled WGS sequence"/>
</dbReference>
<keyword evidence="2" id="KW-1185">Reference proteome</keyword>
<evidence type="ECO:0000313" key="2">
    <source>
        <dbReference type="Proteomes" id="UP000619260"/>
    </source>
</evidence>
<gene>
    <name evidence="1" type="ORF">Val02_57900</name>
</gene>
<organism evidence="1 2">
    <name type="scientific">Virgisporangium aliadipatigenens</name>
    <dbReference type="NCBI Taxonomy" id="741659"/>
    <lineage>
        <taxon>Bacteria</taxon>
        <taxon>Bacillati</taxon>
        <taxon>Actinomycetota</taxon>
        <taxon>Actinomycetes</taxon>
        <taxon>Micromonosporales</taxon>
        <taxon>Micromonosporaceae</taxon>
        <taxon>Virgisporangium</taxon>
    </lineage>
</organism>
<accession>A0A8J3YNM4</accession>
<dbReference type="PANTHER" id="PTHR14097:SF8">
    <property type="entry name" value="NAD(P)-BINDING DOMAIN-CONTAINING PROTEIN"/>
    <property type="match status" value="1"/>
</dbReference>
<protein>
    <submittedName>
        <fullName evidence="1">Epimerase</fullName>
    </submittedName>
</protein>
<comment type="caution">
    <text evidence="1">The sequence shown here is derived from an EMBL/GenBank/DDBJ whole genome shotgun (WGS) entry which is preliminary data.</text>
</comment>
<evidence type="ECO:0000313" key="1">
    <source>
        <dbReference type="EMBL" id="GIJ48904.1"/>
    </source>
</evidence>
<dbReference type="EMBL" id="BOPF01000023">
    <property type="protein sequence ID" value="GIJ48904.1"/>
    <property type="molecule type" value="Genomic_DNA"/>
</dbReference>
<name>A0A8J3YNM4_9ACTN</name>